<name>A0ACC0UI20_9AGAM</name>
<gene>
    <name evidence="1" type="ORF">F5148DRAFT_472223</name>
</gene>
<organism evidence="1 2">
    <name type="scientific">Russula earlei</name>
    <dbReference type="NCBI Taxonomy" id="71964"/>
    <lineage>
        <taxon>Eukaryota</taxon>
        <taxon>Fungi</taxon>
        <taxon>Dikarya</taxon>
        <taxon>Basidiomycota</taxon>
        <taxon>Agaricomycotina</taxon>
        <taxon>Agaricomycetes</taxon>
        <taxon>Russulales</taxon>
        <taxon>Russulaceae</taxon>
        <taxon>Russula</taxon>
    </lineage>
</organism>
<protein>
    <submittedName>
        <fullName evidence="1">Uncharacterized protein</fullName>
    </submittedName>
</protein>
<keyword evidence="2" id="KW-1185">Reference proteome</keyword>
<sequence>MPFPSFDVFPSMRHFIPLSLVSLSFLLLMCSNTLATFLNDSQVSCSLSGFTKPLSSTSRPPGRSTPVRAPPCRKNWSRRSMIWKHSSCCRPATKRGLQVRSVSYEAGARRVSSDKPVMERGRVCAHASPTLSSRVVISRCRPGIFCFRPRRWPAFWPSRRSSGGQGPQNFVSARLGGGGERQKWRCGRGARRGRWVGAGQSGRGRRQ</sequence>
<dbReference type="Proteomes" id="UP001207468">
    <property type="component" value="Unassembled WGS sequence"/>
</dbReference>
<reference evidence="1" key="1">
    <citation type="submission" date="2021-03" db="EMBL/GenBank/DDBJ databases">
        <title>Evolutionary priming and transition to the ectomycorrhizal habit in an iconic lineage of mushroom-forming fungi: is preadaptation a requirement?</title>
        <authorList>
            <consortium name="DOE Joint Genome Institute"/>
            <person name="Looney B.P."/>
            <person name="Miyauchi S."/>
            <person name="Morin E."/>
            <person name="Drula E."/>
            <person name="Courty P.E."/>
            <person name="Chicoki N."/>
            <person name="Fauchery L."/>
            <person name="Kohler A."/>
            <person name="Kuo A."/>
            <person name="LaButti K."/>
            <person name="Pangilinan J."/>
            <person name="Lipzen A."/>
            <person name="Riley R."/>
            <person name="Andreopoulos W."/>
            <person name="He G."/>
            <person name="Johnson J."/>
            <person name="Barry K.W."/>
            <person name="Grigoriev I.V."/>
            <person name="Nagy L."/>
            <person name="Hibbett D."/>
            <person name="Henrissat B."/>
            <person name="Matheny P.B."/>
            <person name="Labbe J."/>
            <person name="Martin A.F."/>
        </authorList>
    </citation>
    <scope>NUCLEOTIDE SEQUENCE</scope>
    <source>
        <strain evidence="1">BPL698</strain>
    </source>
</reference>
<accession>A0ACC0UI20</accession>
<dbReference type="EMBL" id="JAGFNK010000030">
    <property type="protein sequence ID" value="KAI9510960.1"/>
    <property type="molecule type" value="Genomic_DNA"/>
</dbReference>
<evidence type="ECO:0000313" key="2">
    <source>
        <dbReference type="Proteomes" id="UP001207468"/>
    </source>
</evidence>
<proteinExistence type="predicted"/>
<evidence type="ECO:0000313" key="1">
    <source>
        <dbReference type="EMBL" id="KAI9510960.1"/>
    </source>
</evidence>
<comment type="caution">
    <text evidence="1">The sequence shown here is derived from an EMBL/GenBank/DDBJ whole genome shotgun (WGS) entry which is preliminary data.</text>
</comment>